<dbReference type="Proteomes" id="UP000017831">
    <property type="component" value="Unassembled WGS sequence"/>
</dbReference>
<evidence type="ECO:0008006" key="11">
    <source>
        <dbReference type="Google" id="ProtNLM"/>
    </source>
</evidence>
<dbReference type="InterPro" id="IPR011990">
    <property type="entry name" value="TPR-like_helical_dom_sf"/>
</dbReference>
<dbReference type="PROSITE" id="PS51257">
    <property type="entry name" value="PROKAR_LIPOPROTEIN"/>
    <property type="match status" value="1"/>
</dbReference>
<keyword evidence="4" id="KW-0472">Membrane</keyword>
<name>U6R9B8_9BACT</name>
<proteinExistence type="inferred from homology"/>
<dbReference type="Gene3D" id="1.25.40.390">
    <property type="match status" value="1"/>
</dbReference>
<sequence length="528" mass="59631">MNITMKKLIYAALLAGALTLSSSCTDDLNQTPHIETTSGNVYNEPSNYKQVLAKLYASFVINGQEKGGGNADLNSNNGQDYMRCYFNLQECGTDEVASTWLEGDKVGDLTYLSWDANDTWVSDMYYHIYYTIALCNEFLRNAGDEQIAGFSEDDQTNIRHYRAEARFIRALTYFHALDLFRNIPFVTENDPIGSFIPPRYTGKQVFEYIESELKEIDNDLLSRTEAEYGRASKAAAYTLLAKLYLNAKIYTGTERYTDCITACNQVIAEGYSLEPEYAKLFNADNHKRTNEIIFPLAVDAEHTVSWGSTTYIICGEVSNTSDYQKPEKYGVTQGWGMFRVRGEVPALFGEGDGRAMFFTEGQTQYLDAIDSQNNGYFVEKWTNLTDEGKAASNTVDGGVNTDYPMFRLADVYLMLAEAVVRGGQGSNTATALGYINQLRERAFGSDAGNITNGELTPDFILDERARELYWECTRRTDLIRYDKFTTSTYLWQWKGGVKDGMAVDNKYNIYPIPQTDLTANPNLYNENY</sequence>
<feature type="chain" id="PRO_5004677959" description="RagB/SusD domain-containing protein" evidence="6">
    <location>
        <begin position="27"/>
        <end position="528"/>
    </location>
</feature>
<feature type="domain" description="RagB/SusD" evidence="7">
    <location>
        <begin position="369"/>
        <end position="527"/>
    </location>
</feature>
<evidence type="ECO:0000259" key="7">
    <source>
        <dbReference type="Pfam" id="PF07980"/>
    </source>
</evidence>
<dbReference type="SUPFAM" id="SSF48452">
    <property type="entry name" value="TPR-like"/>
    <property type="match status" value="1"/>
</dbReference>
<evidence type="ECO:0000256" key="5">
    <source>
        <dbReference type="ARBA" id="ARBA00023237"/>
    </source>
</evidence>
<evidence type="ECO:0000256" key="1">
    <source>
        <dbReference type="ARBA" id="ARBA00004442"/>
    </source>
</evidence>
<dbReference type="GO" id="GO:0009279">
    <property type="term" value="C:cell outer membrane"/>
    <property type="evidence" value="ECO:0007669"/>
    <property type="project" value="UniProtKB-SubCell"/>
</dbReference>
<evidence type="ECO:0000313" key="9">
    <source>
        <dbReference type="EMBL" id="EOA52291.1"/>
    </source>
</evidence>
<keyword evidence="5" id="KW-0998">Cell outer membrane</keyword>
<keyword evidence="3 6" id="KW-0732">Signal</keyword>
<dbReference type="HOGENOM" id="CLU_015553_1_2_10"/>
<accession>U6R9B8</accession>
<dbReference type="eggNOG" id="COG0446">
    <property type="taxonomic scope" value="Bacteria"/>
</dbReference>
<evidence type="ECO:0000256" key="6">
    <source>
        <dbReference type="SAM" id="SignalP"/>
    </source>
</evidence>
<evidence type="ECO:0000256" key="4">
    <source>
        <dbReference type="ARBA" id="ARBA00023136"/>
    </source>
</evidence>
<comment type="subcellular location">
    <subcellularLocation>
        <location evidence="1">Cell outer membrane</location>
    </subcellularLocation>
</comment>
<keyword evidence="10" id="KW-1185">Reference proteome</keyword>
<feature type="domain" description="SusD-like N-terminal" evidence="8">
    <location>
        <begin position="110"/>
        <end position="245"/>
    </location>
</feature>
<dbReference type="Pfam" id="PF07980">
    <property type="entry name" value="SusD_RagB"/>
    <property type="match status" value="1"/>
</dbReference>
<dbReference type="InterPro" id="IPR012944">
    <property type="entry name" value="SusD_RagB_dom"/>
</dbReference>
<dbReference type="STRING" id="1121098.HMPREF1534_03717"/>
<dbReference type="InterPro" id="IPR033985">
    <property type="entry name" value="SusD-like_N"/>
</dbReference>
<reference evidence="9 10" key="1">
    <citation type="submission" date="2013-04" db="EMBL/GenBank/DDBJ databases">
        <title>The Genome Sequence of Bacteroides massiliensis DSM 17679.</title>
        <authorList>
            <consortium name="The Broad Institute Genomics Platform"/>
            <person name="Earl A."/>
            <person name="Ward D."/>
            <person name="Feldgarden M."/>
            <person name="Gevers D."/>
            <person name="Martens E."/>
            <person name="Fenner L."/>
            <person name="Roux V."/>
            <person name="Mallet M.N."/>
            <person name="Raoult D."/>
            <person name="Walker B."/>
            <person name="Young S."/>
            <person name="Zeng Q."/>
            <person name="Gargeya S."/>
            <person name="Fitzgerald M."/>
            <person name="Haas B."/>
            <person name="Abouelleil A."/>
            <person name="Allen A.W."/>
            <person name="Alvarado L."/>
            <person name="Arachchi H.M."/>
            <person name="Berlin A.M."/>
            <person name="Chapman S.B."/>
            <person name="Gainer-Dewar J."/>
            <person name="Goldberg J."/>
            <person name="Griggs A."/>
            <person name="Gujja S."/>
            <person name="Hansen M."/>
            <person name="Howarth C."/>
            <person name="Imamovic A."/>
            <person name="Ireland A."/>
            <person name="Larimer J."/>
            <person name="McCowan C."/>
            <person name="Murphy C."/>
            <person name="Pearson M."/>
            <person name="Poon T.W."/>
            <person name="Priest M."/>
            <person name="Roberts A."/>
            <person name="Saif S."/>
            <person name="Shea T."/>
            <person name="Sisk P."/>
            <person name="Sykes S."/>
            <person name="Wortman J."/>
            <person name="Nusbaum C."/>
            <person name="Birren B."/>
        </authorList>
    </citation>
    <scope>NUCLEOTIDE SEQUENCE [LARGE SCALE GENOMIC DNA]</scope>
    <source>
        <strain evidence="10">B84634 / Timone 84634 / DSM 17679 / JCM 13223</strain>
    </source>
</reference>
<dbReference type="PATRIC" id="fig|1121098.3.peg.3795"/>
<dbReference type="EMBL" id="AQHY01000040">
    <property type="protein sequence ID" value="EOA52291.1"/>
    <property type="molecule type" value="Genomic_DNA"/>
</dbReference>
<protein>
    <recommendedName>
        <fullName evidence="11">RagB/SusD domain-containing protein</fullName>
    </recommendedName>
</protein>
<evidence type="ECO:0000313" key="10">
    <source>
        <dbReference type="Proteomes" id="UP000017831"/>
    </source>
</evidence>
<organism evidence="9 10">
    <name type="scientific">Phocaeicola massiliensis B84634 = Timone 84634 = DSM 17679 = JCM 13223</name>
    <dbReference type="NCBI Taxonomy" id="1121098"/>
    <lineage>
        <taxon>Bacteria</taxon>
        <taxon>Pseudomonadati</taxon>
        <taxon>Bacteroidota</taxon>
        <taxon>Bacteroidia</taxon>
        <taxon>Bacteroidales</taxon>
        <taxon>Bacteroidaceae</taxon>
        <taxon>Phocaeicola</taxon>
    </lineage>
</organism>
<dbReference type="Gene3D" id="1.10.3780.10">
    <property type="entry name" value="SusD-like"/>
    <property type="match status" value="1"/>
</dbReference>
<gene>
    <name evidence="9" type="ORF">HMPREF1534_03717</name>
</gene>
<dbReference type="CDD" id="cd08977">
    <property type="entry name" value="SusD"/>
    <property type="match status" value="1"/>
</dbReference>
<evidence type="ECO:0000256" key="3">
    <source>
        <dbReference type="ARBA" id="ARBA00022729"/>
    </source>
</evidence>
<comment type="caution">
    <text evidence="9">The sequence shown here is derived from an EMBL/GenBank/DDBJ whole genome shotgun (WGS) entry which is preliminary data.</text>
</comment>
<dbReference type="Pfam" id="PF14322">
    <property type="entry name" value="SusD-like_3"/>
    <property type="match status" value="1"/>
</dbReference>
<dbReference type="OrthoDB" id="5694214at2"/>
<evidence type="ECO:0000256" key="2">
    <source>
        <dbReference type="ARBA" id="ARBA00006275"/>
    </source>
</evidence>
<feature type="signal peptide" evidence="6">
    <location>
        <begin position="1"/>
        <end position="26"/>
    </location>
</feature>
<dbReference type="Gene3D" id="1.25.40.10">
    <property type="entry name" value="Tetratricopeptide repeat domain"/>
    <property type="match status" value="1"/>
</dbReference>
<comment type="similarity">
    <text evidence="2">Belongs to the SusD family.</text>
</comment>
<dbReference type="AlphaFoldDB" id="U6R9B8"/>
<evidence type="ECO:0000259" key="8">
    <source>
        <dbReference type="Pfam" id="PF14322"/>
    </source>
</evidence>